<evidence type="ECO:0000313" key="4">
    <source>
        <dbReference type="Proteomes" id="UP000548632"/>
    </source>
</evidence>
<dbReference type="InterPro" id="IPR027016">
    <property type="entry name" value="UCP029811"/>
</dbReference>
<proteinExistence type="predicted"/>
<gene>
    <name evidence="3" type="ORF">HUK38_10445</name>
</gene>
<reference evidence="3 4" key="1">
    <citation type="journal article" date="2020" name="Arch. Microbiol.">
        <title>The genome sequence of the giant phototrophic gammaproteobacterium Thiospirillum jenense gives insight into its physiological properties and phylogenetic relationships.</title>
        <authorList>
            <person name="Imhoff J.F."/>
            <person name="Meyer T.E."/>
            <person name="Kyndt J.A."/>
        </authorList>
    </citation>
    <scope>NUCLEOTIDE SEQUENCE [LARGE SCALE GENOMIC DNA]</scope>
    <source>
        <strain evidence="3 4">DSM 216</strain>
    </source>
</reference>
<dbReference type="PANTHER" id="PTHR34406:SF1">
    <property type="entry name" value="PROTEIN YCEI"/>
    <property type="match status" value="1"/>
</dbReference>
<feature type="signal peptide" evidence="1">
    <location>
        <begin position="1"/>
        <end position="22"/>
    </location>
</feature>
<dbReference type="SMART" id="SM00867">
    <property type="entry name" value="YceI"/>
    <property type="match status" value="1"/>
</dbReference>
<dbReference type="Gene3D" id="2.40.128.110">
    <property type="entry name" value="Lipid/polyisoprenoid-binding, YceI-like"/>
    <property type="match status" value="1"/>
</dbReference>
<evidence type="ECO:0000256" key="1">
    <source>
        <dbReference type="SAM" id="SignalP"/>
    </source>
</evidence>
<evidence type="ECO:0000259" key="2">
    <source>
        <dbReference type="SMART" id="SM00867"/>
    </source>
</evidence>
<sequence>MSNLTRSFILMTATLLTTSAWADWSLDAARSQLNFISIKSQNLADVHQFAQLNGQLTTAGALTIRIPLASLTTDNAVRDQRLRDILFETAQFQDATLTAQLDTAALDALKVGEMVELTSAATLSLHGVNQAIKVTVTVAKLNATTLFVANKKPVILDAAQFNFTAALEQLRELAGLPVISRAVPVNFHLTFVQPAP</sequence>
<dbReference type="InterPro" id="IPR007372">
    <property type="entry name" value="Lipid/polyisoprenoid-bd_YceI"/>
</dbReference>
<evidence type="ECO:0000313" key="3">
    <source>
        <dbReference type="EMBL" id="MBB1126644.1"/>
    </source>
</evidence>
<comment type="caution">
    <text evidence="3">The sequence shown here is derived from an EMBL/GenBank/DDBJ whole genome shotgun (WGS) entry which is preliminary data.</text>
</comment>
<keyword evidence="4" id="KW-1185">Reference proteome</keyword>
<organism evidence="3 4">
    <name type="scientific">Thiospirillum jenense</name>
    <dbReference type="NCBI Taxonomy" id="1653858"/>
    <lineage>
        <taxon>Bacteria</taxon>
        <taxon>Pseudomonadati</taxon>
        <taxon>Pseudomonadota</taxon>
        <taxon>Gammaproteobacteria</taxon>
        <taxon>Chromatiales</taxon>
        <taxon>Chromatiaceae</taxon>
        <taxon>Thiospirillum</taxon>
    </lineage>
</organism>
<feature type="chain" id="PRO_5032452645" evidence="1">
    <location>
        <begin position="23"/>
        <end position="196"/>
    </location>
</feature>
<keyword evidence="1" id="KW-0732">Signal</keyword>
<accession>A0A839HDS5</accession>
<dbReference type="PIRSF" id="PIRSF029811">
    <property type="entry name" value="UCP029811"/>
    <property type="match status" value="1"/>
</dbReference>
<name>A0A839HDS5_9GAMM</name>
<dbReference type="Pfam" id="PF04264">
    <property type="entry name" value="YceI"/>
    <property type="match status" value="1"/>
</dbReference>
<dbReference type="Proteomes" id="UP000548632">
    <property type="component" value="Unassembled WGS sequence"/>
</dbReference>
<dbReference type="PANTHER" id="PTHR34406">
    <property type="entry name" value="PROTEIN YCEI"/>
    <property type="match status" value="1"/>
</dbReference>
<dbReference type="AlphaFoldDB" id="A0A839HDS5"/>
<dbReference type="EMBL" id="JABVCQ010000022">
    <property type="protein sequence ID" value="MBB1126644.1"/>
    <property type="molecule type" value="Genomic_DNA"/>
</dbReference>
<feature type="domain" description="Lipid/polyisoprenoid-binding YceI-like" evidence="2">
    <location>
        <begin position="23"/>
        <end position="192"/>
    </location>
</feature>
<dbReference type="SUPFAM" id="SSF101874">
    <property type="entry name" value="YceI-like"/>
    <property type="match status" value="1"/>
</dbReference>
<dbReference type="InterPro" id="IPR036761">
    <property type="entry name" value="TTHA0802/YceI-like_sf"/>
</dbReference>
<protein>
    <submittedName>
        <fullName evidence="3">YceI family protein</fullName>
    </submittedName>
</protein>